<sequence length="92" mass="10437">MKVMKTQDGNLKRLGWLPVSSILGSEAINKRKSFFNPNTVRILTQSLNRKCMRRGVSLSSSKGKTTSSKEHNHILNVSNDRTNLRPVKIMRV</sequence>
<proteinExistence type="predicted"/>
<comment type="caution">
    <text evidence="2">The sequence shown here is derived from an EMBL/GenBank/DDBJ whole genome shotgun (WGS) entry which is preliminary data.</text>
</comment>
<protein>
    <submittedName>
        <fullName evidence="2">Uncharacterized protein</fullName>
    </submittedName>
</protein>
<dbReference type="Proteomes" id="UP001396334">
    <property type="component" value="Unassembled WGS sequence"/>
</dbReference>
<accession>A0ABR2U5E2</accession>
<keyword evidence="3" id="KW-1185">Reference proteome</keyword>
<evidence type="ECO:0000256" key="1">
    <source>
        <dbReference type="SAM" id="MobiDB-lite"/>
    </source>
</evidence>
<name>A0ABR2U5E2_9ROSI</name>
<organism evidence="2 3">
    <name type="scientific">Hibiscus sabdariffa</name>
    <name type="common">roselle</name>
    <dbReference type="NCBI Taxonomy" id="183260"/>
    <lineage>
        <taxon>Eukaryota</taxon>
        <taxon>Viridiplantae</taxon>
        <taxon>Streptophyta</taxon>
        <taxon>Embryophyta</taxon>
        <taxon>Tracheophyta</taxon>
        <taxon>Spermatophyta</taxon>
        <taxon>Magnoliopsida</taxon>
        <taxon>eudicotyledons</taxon>
        <taxon>Gunneridae</taxon>
        <taxon>Pentapetalae</taxon>
        <taxon>rosids</taxon>
        <taxon>malvids</taxon>
        <taxon>Malvales</taxon>
        <taxon>Malvaceae</taxon>
        <taxon>Malvoideae</taxon>
        <taxon>Hibiscus</taxon>
    </lineage>
</organism>
<evidence type="ECO:0000313" key="2">
    <source>
        <dbReference type="EMBL" id="KAK9044966.1"/>
    </source>
</evidence>
<gene>
    <name evidence="2" type="ORF">V6N11_058856</name>
</gene>
<evidence type="ECO:0000313" key="3">
    <source>
        <dbReference type="Proteomes" id="UP001396334"/>
    </source>
</evidence>
<reference evidence="2 3" key="1">
    <citation type="journal article" date="2024" name="G3 (Bethesda)">
        <title>Genome assembly of Hibiscus sabdariffa L. provides insights into metabolisms of medicinal natural products.</title>
        <authorList>
            <person name="Kim T."/>
        </authorList>
    </citation>
    <scope>NUCLEOTIDE SEQUENCE [LARGE SCALE GENOMIC DNA]</scope>
    <source>
        <strain evidence="2">TK-2024</strain>
        <tissue evidence="2">Old leaves</tissue>
    </source>
</reference>
<feature type="compositionally biased region" description="Low complexity" evidence="1">
    <location>
        <begin position="57"/>
        <end position="66"/>
    </location>
</feature>
<dbReference type="EMBL" id="JBBPBN010000002">
    <property type="protein sequence ID" value="KAK9044966.1"/>
    <property type="molecule type" value="Genomic_DNA"/>
</dbReference>
<feature type="region of interest" description="Disordered" evidence="1">
    <location>
        <begin position="54"/>
        <end position="80"/>
    </location>
</feature>